<feature type="region of interest" description="Disordered" evidence="1">
    <location>
        <begin position="58"/>
        <end position="183"/>
    </location>
</feature>
<dbReference type="EMBL" id="JAXOVC010000005">
    <property type="protein sequence ID" value="KAK4501703.1"/>
    <property type="molecule type" value="Genomic_DNA"/>
</dbReference>
<name>A0ABR0EKN3_ZASCE</name>
<evidence type="ECO:0000256" key="1">
    <source>
        <dbReference type="SAM" id="MobiDB-lite"/>
    </source>
</evidence>
<reference evidence="2 3" key="1">
    <citation type="journal article" date="2023" name="G3 (Bethesda)">
        <title>A chromosome-level genome assembly of Zasmidium syzygii isolated from banana leaves.</title>
        <authorList>
            <person name="van Westerhoven A.C."/>
            <person name="Mehrabi R."/>
            <person name="Talebi R."/>
            <person name="Steentjes M.B.F."/>
            <person name="Corcolon B."/>
            <person name="Chong P.A."/>
            <person name="Kema G.H.J."/>
            <person name="Seidl M.F."/>
        </authorList>
    </citation>
    <scope>NUCLEOTIDE SEQUENCE [LARGE SCALE GENOMIC DNA]</scope>
    <source>
        <strain evidence="2 3">P124</strain>
    </source>
</reference>
<proteinExistence type="predicted"/>
<comment type="caution">
    <text evidence="2">The sequence shown here is derived from an EMBL/GenBank/DDBJ whole genome shotgun (WGS) entry which is preliminary data.</text>
</comment>
<organism evidence="2 3">
    <name type="scientific">Zasmidium cellare</name>
    <name type="common">Wine cellar mold</name>
    <name type="synonym">Racodium cellare</name>
    <dbReference type="NCBI Taxonomy" id="395010"/>
    <lineage>
        <taxon>Eukaryota</taxon>
        <taxon>Fungi</taxon>
        <taxon>Dikarya</taxon>
        <taxon>Ascomycota</taxon>
        <taxon>Pezizomycotina</taxon>
        <taxon>Dothideomycetes</taxon>
        <taxon>Dothideomycetidae</taxon>
        <taxon>Mycosphaerellales</taxon>
        <taxon>Mycosphaerellaceae</taxon>
        <taxon>Zasmidium</taxon>
    </lineage>
</organism>
<gene>
    <name evidence="2" type="ORF">PRZ48_007512</name>
</gene>
<keyword evidence="3" id="KW-1185">Reference proteome</keyword>
<accession>A0ABR0EKN3</accession>
<protein>
    <submittedName>
        <fullName evidence="2">Uncharacterized protein</fullName>
    </submittedName>
</protein>
<evidence type="ECO:0000313" key="3">
    <source>
        <dbReference type="Proteomes" id="UP001305779"/>
    </source>
</evidence>
<evidence type="ECO:0000313" key="2">
    <source>
        <dbReference type="EMBL" id="KAK4501703.1"/>
    </source>
</evidence>
<sequence length="220" mass="24088">MGNAKAWDAARDQQLFLLIVDSMKVDFKLVAKRWAEKYPDDDSAPTASAIGQHIYKLQKANGGGSGGSKPKASVSTPKRSAAVPKTPTSSAKRQKVVRDRNMSDEDDSEAEQDFTNIPKRESTVRRSKANRGAYVEPSSDGDEDEDRYVTSARSESRTIDPAHVNTTGYASPLSKRNSVEDDDEVTVTASRSVGKKPMSNFDYFNQAGDDSDVSDYQPLV</sequence>
<dbReference type="Proteomes" id="UP001305779">
    <property type="component" value="Unassembled WGS sequence"/>
</dbReference>